<evidence type="ECO:0000313" key="3">
    <source>
        <dbReference type="Proteomes" id="UP000049077"/>
    </source>
</evidence>
<evidence type="ECO:0000313" key="2">
    <source>
        <dbReference type="EMBL" id="CDT49751.1"/>
    </source>
</evidence>
<sequence>MLVARDVLVNSNVNPKNIGLINIRISGYLFSYHYQFNAVEPTRGNLNVR</sequence>
<dbReference type="AlphaFoldDB" id="A0A822MX18"/>
<reference evidence="4" key="1">
    <citation type="submission" date="2014-06" db="EMBL/GenBank/DDBJ databases">
        <authorList>
            <person name="Le Roux Frederique"/>
        </authorList>
    </citation>
    <scope>NUCLEOTIDE SEQUENCE [LARGE SCALE GENOMIC DNA]</scope>
    <source>
        <strain evidence="4">J5-5</strain>
    </source>
</reference>
<organism evidence="1 4">
    <name type="scientific">Vibrio crassostreae</name>
    <dbReference type="NCBI Taxonomy" id="246167"/>
    <lineage>
        <taxon>Bacteria</taxon>
        <taxon>Pseudomonadati</taxon>
        <taxon>Pseudomonadota</taxon>
        <taxon>Gammaproteobacteria</taxon>
        <taxon>Vibrionales</taxon>
        <taxon>Vibrionaceae</taxon>
        <taxon>Vibrio</taxon>
    </lineage>
</organism>
<dbReference type="Proteomes" id="UP000049495">
    <property type="component" value="Unassembled WGS sequence"/>
</dbReference>
<name>A0A822MX18_9VIBR</name>
<dbReference type="Proteomes" id="UP000049077">
    <property type="component" value="Unassembled WGS sequence"/>
</dbReference>
<evidence type="ECO:0000313" key="1">
    <source>
        <dbReference type="EMBL" id="CDT18664.1"/>
    </source>
</evidence>
<dbReference type="EMBL" id="CCJX01000152">
    <property type="protein sequence ID" value="CDT49751.1"/>
    <property type="molecule type" value="Genomic_DNA"/>
</dbReference>
<comment type="caution">
    <text evidence="1">The sequence shown here is derived from an EMBL/GenBank/DDBJ whole genome shotgun (WGS) entry which is preliminary data.</text>
</comment>
<dbReference type="EMBL" id="CCJV01000075">
    <property type="protein sequence ID" value="CDT18664.1"/>
    <property type="molecule type" value="Genomic_DNA"/>
</dbReference>
<proteinExistence type="predicted"/>
<keyword evidence="3" id="KW-1185">Reference proteome</keyword>
<reference evidence="1 3" key="2">
    <citation type="submission" date="2014-06" db="EMBL/GenBank/DDBJ databases">
        <authorList>
            <person name="Le Roux F."/>
        </authorList>
    </citation>
    <scope>NUCLEOTIDE SEQUENCE</scope>
    <source>
        <strain evidence="2 3">J5-4</strain>
        <strain evidence="1">J5-5</strain>
    </source>
</reference>
<evidence type="ECO:0000313" key="4">
    <source>
        <dbReference type="Proteomes" id="UP000049495"/>
    </source>
</evidence>
<gene>
    <name evidence="2" type="ORF">VCR4J5_650165</name>
    <name evidence="1" type="ORF">VCR5J5_170076</name>
</gene>
<protein>
    <submittedName>
        <fullName evidence="1">Uncharacterized protein</fullName>
    </submittedName>
</protein>
<accession>A0A822MX18</accession>